<protein>
    <recommendedName>
        <fullName evidence="1">Polyvalent protein metallopeptidase domain-containing protein</fullName>
    </recommendedName>
</protein>
<dbReference type="InterPro" id="IPR041459">
    <property type="entry name" value="MPTase-PolyVal"/>
</dbReference>
<reference evidence="2" key="1">
    <citation type="submission" date="2023-07" db="EMBL/GenBank/DDBJ databases">
        <authorList>
            <person name="Pelsma A.J. K."/>
        </authorList>
    </citation>
    <scope>NUCLEOTIDE SEQUENCE</scope>
</reference>
<sequence>MEELVAELGAAFLCADLRITDTPRLDHAQYLENWLRVLKADKKAIFTTASKASQAVDFLTTLQVKCGVRDMR</sequence>
<gene>
    <name evidence="2" type="ORF">AMST5_03350</name>
</gene>
<dbReference type="Pfam" id="PF18818">
    <property type="entry name" value="MPTase-PolyVal"/>
    <property type="match status" value="1"/>
</dbReference>
<accession>A0AA48REK1</accession>
<dbReference type="EMBL" id="OY288114">
    <property type="protein sequence ID" value="CAJ0882576.1"/>
    <property type="molecule type" value="Genomic_DNA"/>
</dbReference>
<feature type="domain" description="Polyvalent protein metallopeptidase" evidence="1">
    <location>
        <begin position="1"/>
        <end position="51"/>
    </location>
</feature>
<name>A0AA48REK1_9ZZZZ</name>
<dbReference type="AlphaFoldDB" id="A0AA48REK1"/>
<evidence type="ECO:0000259" key="1">
    <source>
        <dbReference type="Pfam" id="PF18818"/>
    </source>
</evidence>
<organism evidence="2">
    <name type="scientific">freshwater sediment metagenome</name>
    <dbReference type="NCBI Taxonomy" id="556182"/>
    <lineage>
        <taxon>unclassified sequences</taxon>
        <taxon>metagenomes</taxon>
        <taxon>ecological metagenomes</taxon>
    </lineage>
</organism>
<evidence type="ECO:0000313" key="2">
    <source>
        <dbReference type="EMBL" id="CAJ0882576.1"/>
    </source>
</evidence>
<proteinExistence type="predicted"/>